<protein>
    <recommendedName>
        <fullName evidence="8">Circadian input-output histidine kinase CikA</fullName>
        <ecNumber evidence="3">2.7.13.3</ecNumber>
    </recommendedName>
</protein>
<dbReference type="InterPro" id="IPR003018">
    <property type="entry name" value="GAF"/>
</dbReference>
<dbReference type="Gene3D" id="3.30.565.10">
    <property type="entry name" value="Histidine kinase-like ATPase, C-terminal domain"/>
    <property type="match status" value="1"/>
</dbReference>
<keyword evidence="7" id="KW-0902">Two-component regulatory system</keyword>
<dbReference type="InterPro" id="IPR029016">
    <property type="entry name" value="GAF-like_dom_sf"/>
</dbReference>
<dbReference type="InterPro" id="IPR036097">
    <property type="entry name" value="HisK_dim/P_sf"/>
</dbReference>
<accession>A0A928VY85</accession>
<dbReference type="InterPro" id="IPR036890">
    <property type="entry name" value="HATPase_C_sf"/>
</dbReference>
<dbReference type="InterPro" id="IPR004358">
    <property type="entry name" value="Sig_transdc_His_kin-like_C"/>
</dbReference>
<organism evidence="11 12">
    <name type="scientific">Zarconia navalis LEGE 11467</name>
    <dbReference type="NCBI Taxonomy" id="1828826"/>
    <lineage>
        <taxon>Bacteria</taxon>
        <taxon>Bacillati</taxon>
        <taxon>Cyanobacteriota</taxon>
        <taxon>Cyanophyceae</taxon>
        <taxon>Oscillatoriophycideae</taxon>
        <taxon>Oscillatoriales</taxon>
        <taxon>Oscillatoriales incertae sedis</taxon>
        <taxon>Zarconia</taxon>
        <taxon>Zarconia navalis</taxon>
    </lineage>
</organism>
<dbReference type="RefSeq" id="WP_264321685.1">
    <property type="nucleotide sequence ID" value="NZ_JADEXN010000201.1"/>
</dbReference>
<dbReference type="SMART" id="SM00387">
    <property type="entry name" value="HATPase_c"/>
    <property type="match status" value="1"/>
</dbReference>
<evidence type="ECO:0000256" key="9">
    <source>
        <dbReference type="SAM" id="Coils"/>
    </source>
</evidence>
<dbReference type="SMART" id="SM00065">
    <property type="entry name" value="GAF"/>
    <property type="match status" value="1"/>
</dbReference>
<dbReference type="PROSITE" id="PS50109">
    <property type="entry name" value="HIS_KIN"/>
    <property type="match status" value="1"/>
</dbReference>
<dbReference type="PANTHER" id="PTHR43047">
    <property type="entry name" value="TWO-COMPONENT HISTIDINE PROTEIN KINASE"/>
    <property type="match status" value="1"/>
</dbReference>
<proteinExistence type="inferred from homology"/>
<evidence type="ECO:0000313" key="12">
    <source>
        <dbReference type="Proteomes" id="UP000621799"/>
    </source>
</evidence>
<dbReference type="Proteomes" id="UP000621799">
    <property type="component" value="Unassembled WGS sequence"/>
</dbReference>
<dbReference type="GO" id="GO:0009927">
    <property type="term" value="F:histidine phosphotransfer kinase activity"/>
    <property type="evidence" value="ECO:0007669"/>
    <property type="project" value="TreeGrafter"/>
</dbReference>
<keyword evidence="5" id="KW-0808">Transferase</keyword>
<evidence type="ECO:0000259" key="10">
    <source>
        <dbReference type="PROSITE" id="PS50109"/>
    </source>
</evidence>
<dbReference type="Gene3D" id="1.10.287.130">
    <property type="match status" value="1"/>
</dbReference>
<dbReference type="Pfam" id="PF00512">
    <property type="entry name" value="HisKA"/>
    <property type="match status" value="1"/>
</dbReference>
<evidence type="ECO:0000256" key="5">
    <source>
        <dbReference type="ARBA" id="ARBA00022679"/>
    </source>
</evidence>
<sequence>MTTPIDFHTASATSTSITPPANQGDGGVLQALGAELAFIQDGAGQYHAFYWQDALRYGLSLAEVVGRTMEETFAPVDVTLYLERVRQVLDDARPTLFRCQFTDGELFFDFELTLSPILRGETISTLLVMGRQVSVDRPESNLPRVDEYYPTSTSQTPAAAVESPDAIARPIDRRADILFPSQVAQNIRHAVDLETIWQQAVWGLGSSLDVTRCSICSYNPGDPSIAVMEEYIIEGMKSWRGRKFDLKECPEIQNVLTRLDLVESSAIATVTLGDLCGTIALTSDRGKPNSVLLLFRGDFDAPWNPHELETIAEIADLVGAAIAHATLYRELEEARQAAEEVSRLKSNFLANTSHELRTPLNGILGFLKLIVDGMADDPEEQMEFIEEAYRSAEHLLNIINDILDIAKIESGKMQLDLEPVVLAEILDHLKSFALAQVQQKNLYFQIHVPPTDDEVILFCNYQRLLQVLLNLVGNAIKFTHEGGITIAAEIIKKKVRFQNQEFAGSVRIQVADTGIGVSLDRQDKLFQSFSQIDGSRTRQYGGTGLGLVISQKLVESMGGVVHFYSMGDGLGATVTFTIPLYQAPVMVSDDIDSLCLLMDSED</sequence>
<dbReference type="SUPFAM" id="SSF55874">
    <property type="entry name" value="ATPase domain of HSP90 chaperone/DNA topoisomerase II/histidine kinase"/>
    <property type="match status" value="1"/>
</dbReference>
<dbReference type="GO" id="GO:0005886">
    <property type="term" value="C:plasma membrane"/>
    <property type="evidence" value="ECO:0007669"/>
    <property type="project" value="TreeGrafter"/>
</dbReference>
<dbReference type="InterPro" id="IPR005467">
    <property type="entry name" value="His_kinase_dom"/>
</dbReference>
<dbReference type="SUPFAM" id="SSF55781">
    <property type="entry name" value="GAF domain-like"/>
    <property type="match status" value="1"/>
</dbReference>
<evidence type="ECO:0000256" key="2">
    <source>
        <dbReference type="ARBA" id="ARBA00006402"/>
    </source>
</evidence>
<dbReference type="Gene3D" id="3.30.450.40">
    <property type="match status" value="1"/>
</dbReference>
<feature type="coiled-coil region" evidence="9">
    <location>
        <begin position="324"/>
        <end position="351"/>
    </location>
</feature>
<keyword evidence="6 11" id="KW-0418">Kinase</keyword>
<evidence type="ECO:0000256" key="4">
    <source>
        <dbReference type="ARBA" id="ARBA00022553"/>
    </source>
</evidence>
<dbReference type="PANTHER" id="PTHR43047:SF72">
    <property type="entry name" value="OSMOSENSING HISTIDINE PROTEIN KINASE SLN1"/>
    <property type="match status" value="1"/>
</dbReference>
<dbReference type="SUPFAM" id="SSF47384">
    <property type="entry name" value="Homodimeric domain of signal transducing histidine kinase"/>
    <property type="match status" value="1"/>
</dbReference>
<keyword evidence="9" id="KW-0175">Coiled coil</keyword>
<comment type="caution">
    <text evidence="11">The sequence shown here is derived from an EMBL/GenBank/DDBJ whole genome shotgun (WGS) entry which is preliminary data.</text>
</comment>
<dbReference type="SMART" id="SM00388">
    <property type="entry name" value="HisKA"/>
    <property type="match status" value="1"/>
</dbReference>
<evidence type="ECO:0000313" key="11">
    <source>
        <dbReference type="EMBL" id="MBE9041478.1"/>
    </source>
</evidence>
<dbReference type="PRINTS" id="PR00344">
    <property type="entry name" value="BCTRLSENSOR"/>
</dbReference>
<dbReference type="FunFam" id="1.10.287.130:FF:000001">
    <property type="entry name" value="Two-component sensor histidine kinase"/>
    <property type="match status" value="1"/>
</dbReference>
<dbReference type="EC" id="2.7.13.3" evidence="3"/>
<dbReference type="FunFam" id="3.30.565.10:FF:000010">
    <property type="entry name" value="Sensor histidine kinase RcsC"/>
    <property type="match status" value="1"/>
</dbReference>
<dbReference type="GO" id="GO:0000155">
    <property type="term" value="F:phosphorelay sensor kinase activity"/>
    <property type="evidence" value="ECO:0007669"/>
    <property type="project" value="InterPro"/>
</dbReference>
<evidence type="ECO:0000256" key="1">
    <source>
        <dbReference type="ARBA" id="ARBA00000085"/>
    </source>
</evidence>
<feature type="domain" description="Histidine kinase" evidence="10">
    <location>
        <begin position="351"/>
        <end position="582"/>
    </location>
</feature>
<dbReference type="AlphaFoldDB" id="A0A928VY85"/>
<dbReference type="CDD" id="cd16922">
    <property type="entry name" value="HATPase_EvgS-ArcB-TorS-like"/>
    <property type="match status" value="1"/>
</dbReference>
<comment type="similarity">
    <text evidence="2">In the N-terminal section; belongs to the phytochrome family.</text>
</comment>
<evidence type="ECO:0000256" key="7">
    <source>
        <dbReference type="ARBA" id="ARBA00023012"/>
    </source>
</evidence>
<dbReference type="InterPro" id="IPR003661">
    <property type="entry name" value="HisK_dim/P_dom"/>
</dbReference>
<dbReference type="CDD" id="cd00082">
    <property type="entry name" value="HisKA"/>
    <property type="match status" value="1"/>
</dbReference>
<keyword evidence="12" id="KW-1185">Reference proteome</keyword>
<evidence type="ECO:0000256" key="6">
    <source>
        <dbReference type="ARBA" id="ARBA00022777"/>
    </source>
</evidence>
<dbReference type="InterPro" id="IPR003594">
    <property type="entry name" value="HATPase_dom"/>
</dbReference>
<evidence type="ECO:0000256" key="8">
    <source>
        <dbReference type="ARBA" id="ARBA00074306"/>
    </source>
</evidence>
<keyword evidence="4" id="KW-0597">Phosphoprotein</keyword>
<name>A0A928VY85_9CYAN</name>
<reference evidence="11" key="1">
    <citation type="submission" date="2020-10" db="EMBL/GenBank/DDBJ databases">
        <authorList>
            <person name="Castelo-Branco R."/>
            <person name="Eusebio N."/>
            <person name="Adriana R."/>
            <person name="Vieira A."/>
            <person name="Brugerolle De Fraissinette N."/>
            <person name="Rezende De Castro R."/>
            <person name="Schneider M.P."/>
            <person name="Vasconcelos V."/>
            <person name="Leao P.N."/>
        </authorList>
    </citation>
    <scope>NUCLEOTIDE SEQUENCE</scope>
    <source>
        <strain evidence="11">LEGE 11467</strain>
    </source>
</reference>
<comment type="catalytic activity">
    <reaction evidence="1">
        <text>ATP + protein L-histidine = ADP + protein N-phospho-L-histidine.</text>
        <dbReference type="EC" id="2.7.13.3"/>
    </reaction>
</comment>
<dbReference type="EMBL" id="JADEXN010000201">
    <property type="protein sequence ID" value="MBE9041478.1"/>
    <property type="molecule type" value="Genomic_DNA"/>
</dbReference>
<gene>
    <name evidence="11" type="ORF">IQ235_11865</name>
</gene>
<dbReference type="Pfam" id="PF02518">
    <property type="entry name" value="HATPase_c"/>
    <property type="match status" value="1"/>
</dbReference>
<evidence type="ECO:0000256" key="3">
    <source>
        <dbReference type="ARBA" id="ARBA00012438"/>
    </source>
</evidence>